<dbReference type="SMART" id="SM00382">
    <property type="entry name" value="AAA"/>
    <property type="match status" value="1"/>
</dbReference>
<evidence type="ECO:0000313" key="7">
    <source>
        <dbReference type="Proteomes" id="UP001242480"/>
    </source>
</evidence>
<evidence type="ECO:0000259" key="5">
    <source>
        <dbReference type="PROSITE" id="PS50893"/>
    </source>
</evidence>
<keyword evidence="7" id="KW-1185">Reference proteome</keyword>
<gene>
    <name evidence="6" type="ORF">QO011_004856</name>
</gene>
<protein>
    <submittedName>
        <fullName evidence="6">ABC-type glutathione transport system ATPase component</fullName>
    </submittedName>
</protein>
<dbReference type="Pfam" id="PF00005">
    <property type="entry name" value="ABC_tran"/>
    <property type="match status" value="1"/>
</dbReference>
<dbReference type="EMBL" id="JAUSVX010000010">
    <property type="protein sequence ID" value="MDQ0471829.1"/>
    <property type="molecule type" value="Genomic_DNA"/>
</dbReference>
<dbReference type="Proteomes" id="UP001242480">
    <property type="component" value="Unassembled WGS sequence"/>
</dbReference>
<comment type="caution">
    <text evidence="6">The sequence shown here is derived from an EMBL/GenBank/DDBJ whole genome shotgun (WGS) entry which is preliminary data.</text>
</comment>
<keyword evidence="4" id="KW-0067">ATP-binding</keyword>
<organism evidence="6 7">
    <name type="scientific">Labrys wisconsinensis</name>
    <dbReference type="NCBI Taxonomy" id="425677"/>
    <lineage>
        <taxon>Bacteria</taxon>
        <taxon>Pseudomonadati</taxon>
        <taxon>Pseudomonadota</taxon>
        <taxon>Alphaproteobacteria</taxon>
        <taxon>Hyphomicrobiales</taxon>
        <taxon>Xanthobacteraceae</taxon>
        <taxon>Labrys</taxon>
    </lineage>
</organism>
<evidence type="ECO:0000313" key="6">
    <source>
        <dbReference type="EMBL" id="MDQ0471829.1"/>
    </source>
</evidence>
<feature type="domain" description="ABC transporter" evidence="5">
    <location>
        <begin position="16"/>
        <end position="259"/>
    </location>
</feature>
<evidence type="ECO:0000256" key="3">
    <source>
        <dbReference type="ARBA" id="ARBA00022741"/>
    </source>
</evidence>
<dbReference type="InterPro" id="IPR003593">
    <property type="entry name" value="AAA+_ATPase"/>
</dbReference>
<evidence type="ECO:0000256" key="1">
    <source>
        <dbReference type="ARBA" id="ARBA00005417"/>
    </source>
</evidence>
<keyword evidence="2" id="KW-0813">Transport</keyword>
<dbReference type="InterPro" id="IPR027417">
    <property type="entry name" value="P-loop_NTPase"/>
</dbReference>
<name>A0ABU0JC22_9HYPH</name>
<dbReference type="PROSITE" id="PS00211">
    <property type="entry name" value="ABC_TRANSPORTER_1"/>
    <property type="match status" value="1"/>
</dbReference>
<dbReference type="SUPFAM" id="SSF52540">
    <property type="entry name" value="P-loop containing nucleoside triphosphate hydrolases"/>
    <property type="match status" value="1"/>
</dbReference>
<keyword evidence="3" id="KW-0547">Nucleotide-binding</keyword>
<dbReference type="InterPro" id="IPR050319">
    <property type="entry name" value="ABC_transp_ATP-bind"/>
</dbReference>
<comment type="similarity">
    <text evidence="1">Belongs to the ABC transporter superfamily.</text>
</comment>
<evidence type="ECO:0000256" key="4">
    <source>
        <dbReference type="ARBA" id="ARBA00022840"/>
    </source>
</evidence>
<accession>A0ABU0JC22</accession>
<dbReference type="PANTHER" id="PTHR43776:SF7">
    <property type="entry name" value="D,D-DIPEPTIDE TRANSPORT ATP-BINDING PROTEIN DDPF-RELATED"/>
    <property type="match status" value="1"/>
</dbReference>
<dbReference type="Gene3D" id="3.40.50.300">
    <property type="entry name" value="P-loop containing nucleotide triphosphate hydrolases"/>
    <property type="match status" value="1"/>
</dbReference>
<proteinExistence type="inferred from homology"/>
<dbReference type="InterPro" id="IPR003439">
    <property type="entry name" value="ABC_transporter-like_ATP-bd"/>
</dbReference>
<sequence>MGAIVGTASRGPAPLLAAEGLSYSYPARHHGSPALQAVSFALAAGEILAVVGESGSGKSTLGRIVAGLLAADQGRLSFKGRDIGCLAGTRPRAVLKQVQIVFQNPDGSLNPRHRVGTILERPLRRLLGLSGEPLAQRVARLLADVRLPAPYAERYPAELSGGERQRVAIARALAAEPELIVCDEITSALDMSVKASLLDLLKDVQRRTGVAMLFITHDLPVVRWFADRVLVLHHGLVCEDAPVPAIFLQPRHAYTASLIEAAAHEGWPGDPLHSVPADLPLIPR</sequence>
<dbReference type="RefSeq" id="WP_307277630.1">
    <property type="nucleotide sequence ID" value="NZ_JAUSVX010000010.1"/>
</dbReference>
<reference evidence="6 7" key="1">
    <citation type="submission" date="2023-07" db="EMBL/GenBank/DDBJ databases">
        <title>Genomic Encyclopedia of Type Strains, Phase IV (KMG-IV): sequencing the most valuable type-strain genomes for metagenomic binning, comparative biology and taxonomic classification.</title>
        <authorList>
            <person name="Goeker M."/>
        </authorList>
    </citation>
    <scope>NUCLEOTIDE SEQUENCE [LARGE SCALE GENOMIC DNA]</scope>
    <source>
        <strain evidence="6 7">DSM 19619</strain>
    </source>
</reference>
<dbReference type="CDD" id="cd03257">
    <property type="entry name" value="ABC_NikE_OppD_transporters"/>
    <property type="match status" value="1"/>
</dbReference>
<dbReference type="InterPro" id="IPR017871">
    <property type="entry name" value="ABC_transporter-like_CS"/>
</dbReference>
<evidence type="ECO:0000256" key="2">
    <source>
        <dbReference type="ARBA" id="ARBA00022448"/>
    </source>
</evidence>
<dbReference type="PROSITE" id="PS50893">
    <property type="entry name" value="ABC_TRANSPORTER_2"/>
    <property type="match status" value="1"/>
</dbReference>
<dbReference type="PANTHER" id="PTHR43776">
    <property type="entry name" value="TRANSPORT ATP-BINDING PROTEIN"/>
    <property type="match status" value="1"/>
</dbReference>